<feature type="signal peptide" evidence="1">
    <location>
        <begin position="1"/>
        <end position="20"/>
    </location>
</feature>
<sequence length="137" mass="14749">MKRHLNWGLFMSVCIVQVTCYYENQPKLISSDGHLIIESAVDRNITISMKGNGFLNVGDLNLLKMLQSLSNVSSSSMVPTSGDSTPIEGSAAQLQYLMNAVKGPFGLLKRVAVLENGTADSNDGIRARGVSTISIDD</sequence>
<protein>
    <submittedName>
        <fullName evidence="2">Uncharacterized protein</fullName>
    </submittedName>
</protein>
<proteinExistence type="predicted"/>
<name>A0ABD1D2K3_CULPP</name>
<reference evidence="2 3" key="1">
    <citation type="submission" date="2024-05" db="EMBL/GenBank/DDBJ databases">
        <title>Culex pipiens pipiens assembly and annotation.</title>
        <authorList>
            <person name="Alout H."/>
            <person name="Durand T."/>
        </authorList>
    </citation>
    <scope>NUCLEOTIDE SEQUENCE [LARGE SCALE GENOMIC DNA]</scope>
    <source>
        <strain evidence="2">HA-2024</strain>
        <tissue evidence="2">Whole body</tissue>
    </source>
</reference>
<evidence type="ECO:0000313" key="2">
    <source>
        <dbReference type="EMBL" id="KAL1384012.1"/>
    </source>
</evidence>
<keyword evidence="3" id="KW-1185">Reference proteome</keyword>
<organism evidence="2 3">
    <name type="scientific">Culex pipiens pipiens</name>
    <name type="common">Northern house mosquito</name>
    <dbReference type="NCBI Taxonomy" id="38569"/>
    <lineage>
        <taxon>Eukaryota</taxon>
        <taxon>Metazoa</taxon>
        <taxon>Ecdysozoa</taxon>
        <taxon>Arthropoda</taxon>
        <taxon>Hexapoda</taxon>
        <taxon>Insecta</taxon>
        <taxon>Pterygota</taxon>
        <taxon>Neoptera</taxon>
        <taxon>Endopterygota</taxon>
        <taxon>Diptera</taxon>
        <taxon>Nematocera</taxon>
        <taxon>Culicoidea</taxon>
        <taxon>Culicidae</taxon>
        <taxon>Culicinae</taxon>
        <taxon>Culicini</taxon>
        <taxon>Culex</taxon>
        <taxon>Culex</taxon>
    </lineage>
</organism>
<dbReference type="EMBL" id="JBEHCU010008367">
    <property type="protein sequence ID" value="KAL1384012.1"/>
    <property type="molecule type" value="Genomic_DNA"/>
</dbReference>
<accession>A0ABD1D2K3</accession>
<evidence type="ECO:0000256" key="1">
    <source>
        <dbReference type="SAM" id="SignalP"/>
    </source>
</evidence>
<dbReference type="AlphaFoldDB" id="A0ABD1D2K3"/>
<gene>
    <name evidence="2" type="ORF">pipiens_013064</name>
</gene>
<feature type="chain" id="PRO_5044885661" evidence="1">
    <location>
        <begin position="21"/>
        <end position="137"/>
    </location>
</feature>
<keyword evidence="1" id="KW-0732">Signal</keyword>
<dbReference type="CDD" id="cd22201">
    <property type="entry name" value="cubilin_NTD"/>
    <property type="match status" value="1"/>
</dbReference>
<dbReference type="Proteomes" id="UP001562425">
    <property type="component" value="Unassembled WGS sequence"/>
</dbReference>
<comment type="caution">
    <text evidence="2">The sequence shown here is derived from an EMBL/GenBank/DDBJ whole genome shotgun (WGS) entry which is preliminary data.</text>
</comment>
<evidence type="ECO:0000313" key="3">
    <source>
        <dbReference type="Proteomes" id="UP001562425"/>
    </source>
</evidence>